<gene>
    <name evidence="1" type="ORF">WN51_08997</name>
</gene>
<evidence type="ECO:0000313" key="2">
    <source>
        <dbReference type="Proteomes" id="UP000053105"/>
    </source>
</evidence>
<dbReference type="AlphaFoldDB" id="A0A0M9ABV5"/>
<accession>A0A0M9ABV5</accession>
<dbReference type="OrthoDB" id="7554598at2759"/>
<organism evidence="1 2">
    <name type="scientific">Melipona quadrifasciata</name>
    <dbReference type="NCBI Taxonomy" id="166423"/>
    <lineage>
        <taxon>Eukaryota</taxon>
        <taxon>Metazoa</taxon>
        <taxon>Ecdysozoa</taxon>
        <taxon>Arthropoda</taxon>
        <taxon>Hexapoda</taxon>
        <taxon>Insecta</taxon>
        <taxon>Pterygota</taxon>
        <taxon>Neoptera</taxon>
        <taxon>Endopterygota</taxon>
        <taxon>Hymenoptera</taxon>
        <taxon>Apocrita</taxon>
        <taxon>Aculeata</taxon>
        <taxon>Apoidea</taxon>
        <taxon>Anthophila</taxon>
        <taxon>Apidae</taxon>
        <taxon>Melipona</taxon>
    </lineage>
</organism>
<protein>
    <submittedName>
        <fullName evidence="1">Uncharacterized protein</fullName>
    </submittedName>
</protein>
<keyword evidence="2" id="KW-1185">Reference proteome</keyword>
<name>A0A0M9ABV5_9HYME</name>
<dbReference type="Proteomes" id="UP000053105">
    <property type="component" value="Unassembled WGS sequence"/>
</dbReference>
<reference evidence="1 2" key="1">
    <citation type="submission" date="2015-07" db="EMBL/GenBank/DDBJ databases">
        <title>The genome of Melipona quadrifasciata.</title>
        <authorList>
            <person name="Pan H."/>
            <person name="Kapheim K."/>
        </authorList>
    </citation>
    <scope>NUCLEOTIDE SEQUENCE [LARGE SCALE GENOMIC DNA]</scope>
    <source>
        <strain evidence="1">0111107301</strain>
        <tissue evidence="1">Whole body</tissue>
    </source>
</reference>
<proteinExistence type="predicted"/>
<sequence length="487" mass="56386">MEIEIWIRESKPVTRNTLQTTSRITQVARFVPSPTPAIPRPLPQPAELPTSVEVQPEQCITTPCNINNEITRVCFINTDELEENAQLIHRIAIPVHEYCLKYECHNSGYSIIQSKIRQVNKSIQKLKIILHKRTKLINTIDSIFKTLFGTLDNDNLDLINKNLDKLFNDQNKIDSIIQNQTIMIRQAFIDDNFKSLTARLVEQSTKLQETRNTLTFDEMLFTLEILYSEFADKIKFYNTIILGENGIIDTTFVNIDHFKRIKTIETPILEEHEWTIIKYYPIPLNCQIHNVFLAFLIDHDVILEKAGSQIIINEYYLKQYCKNSPLGLICERTQPTRHDYHNGCQVSKSNDHTQCGTTVFKIDTITFIPMYIPNRYIAIPQRPLEVQALCKRINRIHLIGPSILSSDEECVMLYDNNVMKIGGTNKEIQIHEAPYIPKFNISSINYKLLEQLIPHALYVTPNFNTKPHSTLCITNYNKLKPPNESRA</sequence>
<dbReference type="EMBL" id="KQ435708">
    <property type="protein sequence ID" value="KOX80093.1"/>
    <property type="molecule type" value="Genomic_DNA"/>
</dbReference>
<evidence type="ECO:0000313" key="1">
    <source>
        <dbReference type="EMBL" id="KOX80093.1"/>
    </source>
</evidence>